<sequence>MFLCRPPGESRTDLIVLLWIIWDQIMLPIVNVLEHVLKLTCHSRIQLCPTAAFTSIPLHAAHPFQTKADRLRKELCLEDLFIYSYMPALSLSALIRPRQLMKKRVPPFFVAIGQGQPGAGKGKALLAVDSELGPKTALQFTFHHERRTFAGLRSSLKRSL</sequence>
<keyword evidence="1" id="KW-1133">Transmembrane helix</keyword>
<accession>A0A9P7JTR7</accession>
<dbReference type="GeneID" id="64702778"/>
<dbReference type="EMBL" id="JABBWM010000030">
    <property type="protein sequence ID" value="KAG2107705.1"/>
    <property type="molecule type" value="Genomic_DNA"/>
</dbReference>
<evidence type="ECO:0000313" key="3">
    <source>
        <dbReference type="Proteomes" id="UP000823399"/>
    </source>
</evidence>
<gene>
    <name evidence="2" type="ORF">F5147DRAFT_761220</name>
</gene>
<dbReference type="RefSeq" id="XP_041292436.1">
    <property type="nucleotide sequence ID" value="XM_041440519.1"/>
</dbReference>
<protein>
    <submittedName>
        <fullName evidence="2">Uncharacterized protein</fullName>
    </submittedName>
</protein>
<comment type="caution">
    <text evidence="2">The sequence shown here is derived from an EMBL/GenBank/DDBJ whole genome shotgun (WGS) entry which is preliminary data.</text>
</comment>
<name>A0A9P7JTR7_9AGAM</name>
<keyword evidence="3" id="KW-1185">Reference proteome</keyword>
<dbReference type="OrthoDB" id="9991317at2759"/>
<keyword evidence="1" id="KW-0472">Membrane</keyword>
<feature type="transmembrane region" description="Helical" evidence="1">
    <location>
        <begin position="12"/>
        <end position="30"/>
    </location>
</feature>
<organism evidence="2 3">
    <name type="scientific">Suillus discolor</name>
    <dbReference type="NCBI Taxonomy" id="1912936"/>
    <lineage>
        <taxon>Eukaryota</taxon>
        <taxon>Fungi</taxon>
        <taxon>Dikarya</taxon>
        <taxon>Basidiomycota</taxon>
        <taxon>Agaricomycotina</taxon>
        <taxon>Agaricomycetes</taxon>
        <taxon>Agaricomycetidae</taxon>
        <taxon>Boletales</taxon>
        <taxon>Suillineae</taxon>
        <taxon>Suillaceae</taxon>
        <taxon>Suillus</taxon>
    </lineage>
</organism>
<proteinExistence type="predicted"/>
<dbReference type="Proteomes" id="UP000823399">
    <property type="component" value="Unassembled WGS sequence"/>
</dbReference>
<dbReference type="AlphaFoldDB" id="A0A9P7JTR7"/>
<evidence type="ECO:0000256" key="1">
    <source>
        <dbReference type="SAM" id="Phobius"/>
    </source>
</evidence>
<keyword evidence="1" id="KW-0812">Transmembrane</keyword>
<reference evidence="2" key="1">
    <citation type="journal article" date="2020" name="New Phytol.">
        <title>Comparative genomics reveals dynamic genome evolution in host specialist ectomycorrhizal fungi.</title>
        <authorList>
            <person name="Lofgren L.A."/>
            <person name="Nguyen N.H."/>
            <person name="Vilgalys R."/>
            <person name="Ruytinx J."/>
            <person name="Liao H.L."/>
            <person name="Branco S."/>
            <person name="Kuo A."/>
            <person name="LaButti K."/>
            <person name="Lipzen A."/>
            <person name="Andreopoulos W."/>
            <person name="Pangilinan J."/>
            <person name="Riley R."/>
            <person name="Hundley H."/>
            <person name="Na H."/>
            <person name="Barry K."/>
            <person name="Grigoriev I.V."/>
            <person name="Stajich J.E."/>
            <person name="Kennedy P.G."/>
        </authorList>
    </citation>
    <scope>NUCLEOTIDE SEQUENCE</scope>
    <source>
        <strain evidence="2">FC423</strain>
    </source>
</reference>
<evidence type="ECO:0000313" key="2">
    <source>
        <dbReference type="EMBL" id="KAG2107705.1"/>
    </source>
</evidence>